<organism evidence="13 14">
    <name type="scientific">Helobdella robusta</name>
    <name type="common">Californian leech</name>
    <dbReference type="NCBI Taxonomy" id="6412"/>
    <lineage>
        <taxon>Eukaryota</taxon>
        <taxon>Metazoa</taxon>
        <taxon>Spiralia</taxon>
        <taxon>Lophotrochozoa</taxon>
        <taxon>Annelida</taxon>
        <taxon>Clitellata</taxon>
        <taxon>Hirudinea</taxon>
        <taxon>Rhynchobdellida</taxon>
        <taxon>Glossiphoniidae</taxon>
        <taxon>Helobdella</taxon>
    </lineage>
</organism>
<evidence type="ECO:0000256" key="10">
    <source>
        <dbReference type="SAM" id="Phobius"/>
    </source>
</evidence>
<evidence type="ECO:0000256" key="7">
    <source>
        <dbReference type="ARBA" id="ARBA00023170"/>
    </source>
</evidence>
<dbReference type="GO" id="GO:0007268">
    <property type="term" value="P:chemical synaptic transmission"/>
    <property type="evidence" value="ECO:0000318"/>
    <property type="project" value="GO_Central"/>
</dbReference>
<reference evidence="14" key="1">
    <citation type="submission" date="2012-12" db="EMBL/GenBank/DDBJ databases">
        <authorList>
            <person name="Hellsten U."/>
            <person name="Grimwood J."/>
            <person name="Chapman J.A."/>
            <person name="Shapiro H."/>
            <person name="Aerts A."/>
            <person name="Otillar R.P."/>
            <person name="Terry A.Y."/>
            <person name="Boore J.L."/>
            <person name="Simakov O."/>
            <person name="Marletaz F."/>
            <person name="Cho S.-J."/>
            <person name="Edsinger-Gonzales E."/>
            <person name="Havlak P."/>
            <person name="Kuo D.-H."/>
            <person name="Larsson T."/>
            <person name="Lv J."/>
            <person name="Arendt D."/>
            <person name="Savage R."/>
            <person name="Osoegawa K."/>
            <person name="de Jong P."/>
            <person name="Lindberg D.R."/>
            <person name="Seaver E.C."/>
            <person name="Weisblat D.A."/>
            <person name="Putnam N.H."/>
            <person name="Grigoriev I.V."/>
            <person name="Rokhsar D.S."/>
        </authorList>
    </citation>
    <scope>NUCLEOTIDE SEQUENCE</scope>
</reference>
<dbReference type="InParanoid" id="T1EJ16"/>
<dbReference type="Pfam" id="PF00001">
    <property type="entry name" value="7tm_1"/>
    <property type="match status" value="1"/>
</dbReference>
<dbReference type="Gene3D" id="1.20.1070.10">
    <property type="entry name" value="Rhodopsin 7-helix transmembrane proteins"/>
    <property type="match status" value="1"/>
</dbReference>
<dbReference type="PROSITE" id="PS00237">
    <property type="entry name" value="G_PROTEIN_RECEP_F1_1"/>
    <property type="match status" value="1"/>
</dbReference>
<sequence>VDFNWPGFIFLSCLAMAAIWGNVLVVLAVYYKRKLQSMFNCFLVSLALSDMMSAMFVMPLSILRTCVGKWPLPLPKFVCVTWYSLDVLFTSSTICHLCMISIDRYLTLTFPLR</sequence>
<dbReference type="InterPro" id="IPR000276">
    <property type="entry name" value="GPCR_Rhodpsn"/>
</dbReference>
<dbReference type="SUPFAM" id="SSF81321">
    <property type="entry name" value="Family A G protein-coupled receptor-like"/>
    <property type="match status" value="1"/>
</dbReference>
<dbReference type="GO" id="GO:0030425">
    <property type="term" value="C:dendrite"/>
    <property type="evidence" value="ECO:0000318"/>
    <property type="project" value="GO_Central"/>
</dbReference>
<dbReference type="KEGG" id="hro:HELRODRAFT_140634"/>
<dbReference type="GO" id="GO:0004993">
    <property type="term" value="F:G protein-coupled serotonin receptor activity"/>
    <property type="evidence" value="ECO:0000318"/>
    <property type="project" value="GO_Central"/>
</dbReference>
<dbReference type="EMBL" id="AMQM01007630">
    <property type="status" value="NOT_ANNOTATED_CDS"/>
    <property type="molecule type" value="Genomic_DNA"/>
</dbReference>
<accession>T1EJ16</accession>
<reference evidence="12 14" key="2">
    <citation type="journal article" date="2013" name="Nature">
        <title>Insights into bilaterian evolution from three spiralian genomes.</title>
        <authorList>
            <person name="Simakov O."/>
            <person name="Marletaz F."/>
            <person name="Cho S.J."/>
            <person name="Edsinger-Gonzales E."/>
            <person name="Havlak P."/>
            <person name="Hellsten U."/>
            <person name="Kuo D.H."/>
            <person name="Larsson T."/>
            <person name="Lv J."/>
            <person name="Arendt D."/>
            <person name="Savage R."/>
            <person name="Osoegawa K."/>
            <person name="de Jong P."/>
            <person name="Grimwood J."/>
            <person name="Chapman J.A."/>
            <person name="Shapiro H."/>
            <person name="Aerts A."/>
            <person name="Otillar R.P."/>
            <person name="Terry A.Y."/>
            <person name="Boore J.L."/>
            <person name="Grigoriev I.V."/>
            <person name="Lindberg D.R."/>
            <person name="Seaver E.C."/>
            <person name="Weisblat D.A."/>
            <person name="Putnam N.H."/>
            <person name="Rokhsar D.S."/>
        </authorList>
    </citation>
    <scope>NUCLEOTIDE SEQUENCE</scope>
</reference>
<evidence type="ECO:0000256" key="1">
    <source>
        <dbReference type="ARBA" id="ARBA00004651"/>
    </source>
</evidence>
<dbReference type="STRING" id="6412.T1EJ16"/>
<dbReference type="EnsemblMetazoa" id="HelroT140634">
    <property type="protein sequence ID" value="HelroP140634"/>
    <property type="gene ID" value="HelroG140634"/>
</dbReference>
<dbReference type="InterPro" id="IPR017452">
    <property type="entry name" value="GPCR_Rhodpsn_7TM"/>
</dbReference>
<evidence type="ECO:0000256" key="5">
    <source>
        <dbReference type="ARBA" id="ARBA00023040"/>
    </source>
</evidence>
<dbReference type="EMBL" id="KB097650">
    <property type="protein sequence ID" value="ESN92309.1"/>
    <property type="molecule type" value="Genomic_DNA"/>
</dbReference>
<dbReference type="PANTHER" id="PTHR24247:SF222">
    <property type="entry name" value="5-HYDROXYTRYPTAMINE (SEROTONIN) RECEPTOR 2B, ISOFORM E"/>
    <property type="match status" value="1"/>
</dbReference>
<dbReference type="OMA" id="TICHLCM"/>
<evidence type="ECO:0000256" key="2">
    <source>
        <dbReference type="ARBA" id="ARBA00022475"/>
    </source>
</evidence>
<evidence type="ECO:0000313" key="12">
    <source>
        <dbReference type="EMBL" id="ESN92309.1"/>
    </source>
</evidence>
<feature type="transmembrane region" description="Helical" evidence="10">
    <location>
        <begin position="82"/>
        <end position="102"/>
    </location>
</feature>
<dbReference type="GO" id="GO:0045202">
    <property type="term" value="C:synapse"/>
    <property type="evidence" value="ECO:0007669"/>
    <property type="project" value="GOC"/>
</dbReference>
<evidence type="ECO:0000256" key="3">
    <source>
        <dbReference type="ARBA" id="ARBA00022692"/>
    </source>
</evidence>
<comment type="similarity">
    <text evidence="9">Belongs to the G-protein coupled receptor 1 family.</text>
</comment>
<dbReference type="GO" id="GO:0030594">
    <property type="term" value="F:neurotransmitter receptor activity"/>
    <property type="evidence" value="ECO:0000318"/>
    <property type="project" value="GO_Central"/>
</dbReference>
<dbReference type="HOGENOM" id="CLU_009579_29_9_1"/>
<feature type="domain" description="G-protein coupled receptors family 1 profile" evidence="11">
    <location>
        <begin position="21"/>
        <end position="113"/>
    </location>
</feature>
<dbReference type="PRINTS" id="PR00237">
    <property type="entry name" value="GPCRRHODOPSN"/>
</dbReference>
<evidence type="ECO:0000313" key="13">
    <source>
        <dbReference type="EnsemblMetazoa" id="HelroP140634"/>
    </source>
</evidence>
<feature type="transmembrane region" description="Helical" evidence="10">
    <location>
        <begin position="42"/>
        <end position="62"/>
    </location>
</feature>
<comment type="subcellular location">
    <subcellularLocation>
        <location evidence="1">Cell membrane</location>
        <topology evidence="1">Multi-pass membrane protein</topology>
    </subcellularLocation>
</comment>
<dbReference type="GeneID" id="20196566"/>
<dbReference type="RefSeq" id="XP_009029553.1">
    <property type="nucleotide sequence ID" value="XM_009031305.1"/>
</dbReference>
<keyword evidence="8 9" id="KW-0807">Transducer</keyword>
<proteinExistence type="inferred from homology"/>
<evidence type="ECO:0000313" key="14">
    <source>
        <dbReference type="Proteomes" id="UP000015101"/>
    </source>
</evidence>
<protein>
    <recommendedName>
        <fullName evidence="11">G-protein coupled receptors family 1 profile domain-containing protein</fullName>
    </recommendedName>
</protein>
<reference evidence="13" key="3">
    <citation type="submission" date="2015-06" db="UniProtKB">
        <authorList>
            <consortium name="EnsemblMetazoa"/>
        </authorList>
    </citation>
    <scope>IDENTIFICATION</scope>
</reference>
<evidence type="ECO:0000259" key="11">
    <source>
        <dbReference type="PROSITE" id="PS50262"/>
    </source>
</evidence>
<keyword evidence="14" id="KW-1185">Reference proteome</keyword>
<name>T1EJ16_HELRO</name>
<evidence type="ECO:0000256" key="8">
    <source>
        <dbReference type="ARBA" id="ARBA00023224"/>
    </source>
</evidence>
<dbReference type="PANTHER" id="PTHR24247">
    <property type="entry name" value="5-HYDROXYTRYPTAMINE RECEPTOR"/>
    <property type="match status" value="1"/>
</dbReference>
<keyword evidence="7 9" id="KW-0675">Receptor</keyword>
<dbReference type="eggNOG" id="KOG3656">
    <property type="taxonomic scope" value="Eukaryota"/>
</dbReference>
<keyword evidence="2" id="KW-1003">Cell membrane</keyword>
<evidence type="ECO:0000256" key="4">
    <source>
        <dbReference type="ARBA" id="ARBA00022989"/>
    </source>
</evidence>
<dbReference type="Proteomes" id="UP000015101">
    <property type="component" value="Unassembled WGS sequence"/>
</dbReference>
<dbReference type="PROSITE" id="PS50262">
    <property type="entry name" value="G_PROTEIN_RECEP_F1_2"/>
    <property type="match status" value="1"/>
</dbReference>
<keyword evidence="6 10" id="KW-0472">Membrane</keyword>
<dbReference type="OrthoDB" id="10034726at2759"/>
<keyword evidence="3 9" id="KW-0812">Transmembrane</keyword>
<dbReference type="AlphaFoldDB" id="T1EJ16"/>
<dbReference type="GO" id="GO:0005886">
    <property type="term" value="C:plasma membrane"/>
    <property type="evidence" value="ECO:0000318"/>
    <property type="project" value="GO_Central"/>
</dbReference>
<gene>
    <name evidence="13" type="primary">20196566</name>
    <name evidence="12" type="ORF">HELRODRAFT_140634</name>
</gene>
<keyword evidence="4 10" id="KW-1133">Transmembrane helix</keyword>
<keyword evidence="5 9" id="KW-0297">G-protein coupled receptor</keyword>
<dbReference type="GO" id="GO:0007187">
    <property type="term" value="P:G protein-coupled receptor signaling pathway, coupled to cyclic nucleotide second messenger"/>
    <property type="evidence" value="ECO:0000318"/>
    <property type="project" value="GO_Central"/>
</dbReference>
<dbReference type="CTD" id="20196566"/>
<feature type="transmembrane region" description="Helical" evidence="10">
    <location>
        <begin position="6"/>
        <end position="30"/>
    </location>
</feature>
<evidence type="ECO:0000256" key="9">
    <source>
        <dbReference type="RuleBase" id="RU000688"/>
    </source>
</evidence>
<evidence type="ECO:0000256" key="6">
    <source>
        <dbReference type="ARBA" id="ARBA00023136"/>
    </source>
</evidence>
<dbReference type="GO" id="GO:0007210">
    <property type="term" value="P:serotonin receptor signaling pathway"/>
    <property type="evidence" value="ECO:0000318"/>
    <property type="project" value="GO_Central"/>
</dbReference>